<proteinExistence type="predicted"/>
<protein>
    <submittedName>
        <fullName evidence="2">Uncharacterized protein</fullName>
    </submittedName>
</protein>
<dbReference type="AlphaFoldDB" id="A0A2M7Z4P4"/>
<evidence type="ECO:0000313" key="3">
    <source>
        <dbReference type="Proteomes" id="UP000231034"/>
    </source>
</evidence>
<sequence>MEQNNKEKESIDVSGALKEVKSGVKFQGRQYSPYPFQPKIIQWIIKYSGGLVKNPKQAAYFLLGFIVLAIVISLFLFFGGEKAEIKALPGQRIIYPPDEPPRLQQPVK</sequence>
<keyword evidence="1" id="KW-0472">Membrane</keyword>
<dbReference type="Proteomes" id="UP000231034">
    <property type="component" value="Unassembled WGS sequence"/>
</dbReference>
<gene>
    <name evidence="2" type="ORF">CO145_02515</name>
</gene>
<evidence type="ECO:0000313" key="2">
    <source>
        <dbReference type="EMBL" id="PJA84067.1"/>
    </source>
</evidence>
<dbReference type="EMBL" id="PFVR01000091">
    <property type="protein sequence ID" value="PJA84067.1"/>
    <property type="molecule type" value="Genomic_DNA"/>
</dbReference>
<name>A0A2M7Z4P4_9BACT</name>
<keyword evidence="1" id="KW-1133">Transmembrane helix</keyword>
<comment type="caution">
    <text evidence="2">The sequence shown here is derived from an EMBL/GenBank/DDBJ whole genome shotgun (WGS) entry which is preliminary data.</text>
</comment>
<evidence type="ECO:0000256" key="1">
    <source>
        <dbReference type="SAM" id="Phobius"/>
    </source>
</evidence>
<reference evidence="3" key="1">
    <citation type="submission" date="2017-09" db="EMBL/GenBank/DDBJ databases">
        <title>Depth-based differentiation of microbial function through sediment-hosted aquifers and enrichment of novel symbionts in the deep terrestrial subsurface.</title>
        <authorList>
            <person name="Probst A.J."/>
            <person name="Ladd B."/>
            <person name="Jarett J.K."/>
            <person name="Geller-Mcgrath D.E."/>
            <person name="Sieber C.M.K."/>
            <person name="Emerson J.B."/>
            <person name="Anantharaman K."/>
            <person name="Thomas B.C."/>
            <person name="Malmstrom R."/>
            <person name="Stieglmeier M."/>
            <person name="Klingl A."/>
            <person name="Woyke T."/>
            <person name="Ryan C.M."/>
            <person name="Banfield J.F."/>
        </authorList>
    </citation>
    <scope>NUCLEOTIDE SEQUENCE [LARGE SCALE GENOMIC DNA]</scope>
</reference>
<organism evidence="2 3">
    <name type="scientific">Candidatus Nealsonbacteria bacterium CG_4_9_14_3_um_filter_37_13</name>
    <dbReference type="NCBI Taxonomy" id="1974695"/>
    <lineage>
        <taxon>Bacteria</taxon>
        <taxon>Candidatus Nealsoniibacteriota</taxon>
    </lineage>
</organism>
<keyword evidence="1" id="KW-0812">Transmembrane</keyword>
<accession>A0A2M7Z4P4</accession>
<feature type="transmembrane region" description="Helical" evidence="1">
    <location>
        <begin position="58"/>
        <end position="78"/>
    </location>
</feature>